<dbReference type="Proteomes" id="UP000298216">
    <property type="component" value="Unassembled WGS sequence"/>
</dbReference>
<dbReference type="InterPro" id="IPR003594">
    <property type="entry name" value="HATPase_dom"/>
</dbReference>
<dbReference type="PANTHER" id="PTHR43065">
    <property type="entry name" value="SENSOR HISTIDINE KINASE"/>
    <property type="match status" value="1"/>
</dbReference>
<dbReference type="SUPFAM" id="SSF47384">
    <property type="entry name" value="Homodimeric domain of signal transducing histidine kinase"/>
    <property type="match status" value="1"/>
</dbReference>
<dbReference type="InterPro" id="IPR003661">
    <property type="entry name" value="HisK_dim/P_dom"/>
</dbReference>
<dbReference type="Pfam" id="PF02518">
    <property type="entry name" value="HATPase_c"/>
    <property type="match status" value="1"/>
</dbReference>
<dbReference type="Pfam" id="PF00512">
    <property type="entry name" value="HisKA"/>
    <property type="match status" value="1"/>
</dbReference>
<proteinExistence type="predicted"/>
<keyword evidence="3" id="KW-0597">Phosphoprotein</keyword>
<evidence type="ECO:0000313" key="11">
    <source>
        <dbReference type="Proteomes" id="UP000298216"/>
    </source>
</evidence>
<evidence type="ECO:0000256" key="2">
    <source>
        <dbReference type="ARBA" id="ARBA00012438"/>
    </source>
</evidence>
<dbReference type="Gene3D" id="3.30.565.10">
    <property type="entry name" value="Histidine kinase-like ATPase, C-terminal domain"/>
    <property type="match status" value="1"/>
</dbReference>
<sequence>MVTALLGRRLSVLLAIGLSITANELMVQREDALDSAVNAALFAAVSWTIAEVCRRLGGALRTARALSRDLAMREMLLDTILTSVPVVTLDREGRTQRVTPAAAAVLGVRRDEAMALPFHTLVPGFDDLALESARQGGEVLTPSPGSWTVSRADASPVPLTIHANVLPDDIWPEHVVLALADQSQAEAIRQRERDLTERLNNVWRLNSMGEMAATLAHEMNQPLTAAAVYLHAGQADLAKIGPAAEEAARALDLARIQLLRAGDIIRRMRELLSTGSRTFTEERASQMIQDLAPVFTLIGRDTDVVIDIDADTEDDHVMADRIQLQQALANLVKNAVDAAMGREDGRVLITGRSLGPEGYEIAVEDNGRGIPMDQRESIFHPMTSTKAGGMGLGLSVTRSIVESHGGALTVGSSRLGGAAFTFRLPHRSELDAA</sequence>
<dbReference type="PROSITE" id="PS50109">
    <property type="entry name" value="HIS_KIN"/>
    <property type="match status" value="1"/>
</dbReference>
<comment type="catalytic activity">
    <reaction evidence="1">
        <text>ATP + protein L-histidine = ADP + protein N-phospho-L-histidine.</text>
        <dbReference type="EC" id="2.7.13.3"/>
    </reaction>
</comment>
<evidence type="ECO:0000259" key="9">
    <source>
        <dbReference type="PROSITE" id="PS50109"/>
    </source>
</evidence>
<protein>
    <recommendedName>
        <fullName evidence="2">histidine kinase</fullName>
        <ecNumber evidence="2">2.7.13.3</ecNumber>
    </recommendedName>
</protein>
<dbReference type="PRINTS" id="PR00344">
    <property type="entry name" value="BCTRLSENSOR"/>
</dbReference>
<dbReference type="AlphaFoldDB" id="A0A4Y9RZF4"/>
<organism evidence="10 11">
    <name type="scientific">Brevundimonas intermedia</name>
    <dbReference type="NCBI Taxonomy" id="74315"/>
    <lineage>
        <taxon>Bacteria</taxon>
        <taxon>Pseudomonadati</taxon>
        <taxon>Pseudomonadota</taxon>
        <taxon>Alphaproteobacteria</taxon>
        <taxon>Caulobacterales</taxon>
        <taxon>Caulobacteraceae</taxon>
        <taxon>Brevundimonas</taxon>
    </lineage>
</organism>
<keyword evidence="7" id="KW-0067">ATP-binding</keyword>
<comment type="caution">
    <text evidence="10">The sequence shown here is derived from an EMBL/GenBank/DDBJ whole genome shotgun (WGS) entry which is preliminary data.</text>
</comment>
<dbReference type="GO" id="GO:0000155">
    <property type="term" value="F:phosphorelay sensor kinase activity"/>
    <property type="evidence" value="ECO:0007669"/>
    <property type="project" value="InterPro"/>
</dbReference>
<dbReference type="CDD" id="cd00082">
    <property type="entry name" value="HisKA"/>
    <property type="match status" value="1"/>
</dbReference>
<dbReference type="InterPro" id="IPR036097">
    <property type="entry name" value="HisK_dim/P_sf"/>
</dbReference>
<evidence type="ECO:0000313" key="10">
    <source>
        <dbReference type="EMBL" id="TFW13115.1"/>
    </source>
</evidence>
<evidence type="ECO:0000256" key="1">
    <source>
        <dbReference type="ARBA" id="ARBA00000085"/>
    </source>
</evidence>
<dbReference type="OrthoDB" id="9789238at2"/>
<dbReference type="SMART" id="SM00388">
    <property type="entry name" value="HisKA"/>
    <property type="match status" value="1"/>
</dbReference>
<dbReference type="CDD" id="cd00130">
    <property type="entry name" value="PAS"/>
    <property type="match status" value="1"/>
</dbReference>
<dbReference type="InterPro" id="IPR005467">
    <property type="entry name" value="His_kinase_dom"/>
</dbReference>
<reference evidence="10 11" key="1">
    <citation type="submission" date="2019-03" db="EMBL/GenBank/DDBJ databases">
        <title>Draft genome of Brevundimonas sp. a heavy metal resistant soil bacteria.</title>
        <authorList>
            <person name="Soto J."/>
        </authorList>
    </citation>
    <scope>NUCLEOTIDE SEQUENCE [LARGE SCALE GENOMIC DNA]</scope>
    <source>
        <strain evidence="10 11">B-10</strain>
    </source>
</reference>
<keyword evidence="6 10" id="KW-0418">Kinase</keyword>
<evidence type="ECO:0000256" key="8">
    <source>
        <dbReference type="ARBA" id="ARBA00023012"/>
    </source>
</evidence>
<dbReference type="PANTHER" id="PTHR43065:SF10">
    <property type="entry name" value="PEROXIDE STRESS-ACTIVATED HISTIDINE KINASE MAK3"/>
    <property type="match status" value="1"/>
</dbReference>
<feature type="domain" description="Histidine kinase" evidence="9">
    <location>
        <begin position="214"/>
        <end position="428"/>
    </location>
</feature>
<keyword evidence="8" id="KW-0902">Two-component regulatory system</keyword>
<evidence type="ECO:0000256" key="5">
    <source>
        <dbReference type="ARBA" id="ARBA00022741"/>
    </source>
</evidence>
<evidence type="ECO:0000256" key="6">
    <source>
        <dbReference type="ARBA" id="ARBA00022777"/>
    </source>
</evidence>
<dbReference type="SUPFAM" id="SSF55785">
    <property type="entry name" value="PYP-like sensor domain (PAS domain)"/>
    <property type="match status" value="1"/>
</dbReference>
<dbReference type="InterPro" id="IPR035965">
    <property type="entry name" value="PAS-like_dom_sf"/>
</dbReference>
<evidence type="ECO:0000256" key="7">
    <source>
        <dbReference type="ARBA" id="ARBA00022840"/>
    </source>
</evidence>
<dbReference type="SMART" id="SM00387">
    <property type="entry name" value="HATPase_c"/>
    <property type="match status" value="1"/>
</dbReference>
<gene>
    <name evidence="10" type="ORF">EGY25_09065</name>
</gene>
<dbReference type="Gene3D" id="3.30.450.20">
    <property type="entry name" value="PAS domain"/>
    <property type="match status" value="1"/>
</dbReference>
<keyword evidence="5" id="KW-0547">Nucleotide-binding</keyword>
<dbReference type="EMBL" id="SPVH01000006">
    <property type="protein sequence ID" value="TFW13115.1"/>
    <property type="molecule type" value="Genomic_DNA"/>
</dbReference>
<dbReference type="EC" id="2.7.13.3" evidence="2"/>
<dbReference type="Gene3D" id="1.10.287.130">
    <property type="match status" value="1"/>
</dbReference>
<accession>A0A4Y9RZF4</accession>
<keyword evidence="4" id="KW-0808">Transferase</keyword>
<dbReference type="SUPFAM" id="SSF55874">
    <property type="entry name" value="ATPase domain of HSP90 chaperone/DNA topoisomerase II/histidine kinase"/>
    <property type="match status" value="1"/>
</dbReference>
<dbReference type="InterPro" id="IPR036890">
    <property type="entry name" value="HATPase_C_sf"/>
</dbReference>
<dbReference type="InterPro" id="IPR004358">
    <property type="entry name" value="Sig_transdc_His_kin-like_C"/>
</dbReference>
<dbReference type="GO" id="GO:0005524">
    <property type="term" value="F:ATP binding"/>
    <property type="evidence" value="ECO:0007669"/>
    <property type="project" value="UniProtKB-KW"/>
</dbReference>
<name>A0A4Y9RZF4_9CAUL</name>
<keyword evidence="11" id="KW-1185">Reference proteome</keyword>
<evidence type="ECO:0000256" key="4">
    <source>
        <dbReference type="ARBA" id="ARBA00022679"/>
    </source>
</evidence>
<dbReference type="InterPro" id="IPR000014">
    <property type="entry name" value="PAS"/>
</dbReference>
<evidence type="ECO:0000256" key="3">
    <source>
        <dbReference type="ARBA" id="ARBA00022553"/>
    </source>
</evidence>